<name>A0A0K8J2M3_9FIRM</name>
<keyword evidence="1" id="KW-0812">Transmembrane</keyword>
<keyword evidence="3" id="KW-1185">Reference proteome</keyword>
<sequence length="35" mass="4039">MINWHSKKTKKIISTIIIIVLILTMTLPTILSIFN</sequence>
<feature type="transmembrane region" description="Helical" evidence="1">
    <location>
        <begin position="12"/>
        <end position="34"/>
    </location>
</feature>
<keyword evidence="1" id="KW-0472">Membrane</keyword>
<evidence type="ECO:0000256" key="1">
    <source>
        <dbReference type="SAM" id="Phobius"/>
    </source>
</evidence>
<evidence type="ECO:0000313" key="2">
    <source>
        <dbReference type="EMBL" id="CUH91752.1"/>
    </source>
</evidence>
<keyword evidence="1" id="KW-1133">Transmembrane helix</keyword>
<evidence type="ECO:0000313" key="3">
    <source>
        <dbReference type="Proteomes" id="UP000196053"/>
    </source>
</evidence>
<dbReference type="EMBL" id="LN879430">
    <property type="protein sequence ID" value="CUH91752.1"/>
    <property type="molecule type" value="Genomic_DNA"/>
</dbReference>
<gene>
    <name evidence="2" type="ORF">SD1D_0199</name>
</gene>
<proteinExistence type="predicted"/>
<dbReference type="AlphaFoldDB" id="A0A0K8J2M3"/>
<organism evidence="2 3">
    <name type="scientific">Herbinix luporum</name>
    <dbReference type="NCBI Taxonomy" id="1679721"/>
    <lineage>
        <taxon>Bacteria</taxon>
        <taxon>Bacillati</taxon>
        <taxon>Bacillota</taxon>
        <taxon>Clostridia</taxon>
        <taxon>Lachnospirales</taxon>
        <taxon>Lachnospiraceae</taxon>
        <taxon>Herbinix</taxon>
    </lineage>
</organism>
<accession>A0A0K8J2M3</accession>
<dbReference type="KEGG" id="hsd:SD1D_0199"/>
<protein>
    <submittedName>
        <fullName evidence="2">Putative membrane protein</fullName>
    </submittedName>
</protein>
<dbReference type="Proteomes" id="UP000196053">
    <property type="component" value="Chromosome I"/>
</dbReference>
<reference evidence="3" key="1">
    <citation type="submission" date="2015-09" db="EMBL/GenBank/DDBJ databases">
        <authorList>
            <person name="Wibberg D."/>
        </authorList>
    </citation>
    <scope>NUCLEOTIDE SEQUENCE [LARGE SCALE GENOMIC DNA]</scope>
    <source>
        <strain evidence="3">SD1D</strain>
    </source>
</reference>